<sequence>MKDTLPPGPRGLIGPMMKFAADPVGAHRAFAARYGDPFTLRLPGMRMMVIGDASSILQVLALPIDAFSVLDVGIEVMGVYSLVRLNGAAHSASRKQVAPLVMNPLRRNNGSIIQDIARRVYAKSTGRRVLMIEVAKRLTLHVILRSVIGILPEQEEARFAVAYAALQSKASFMLHFLPILQLDLGPWSPWGKLKRARATVDHIIAQSIEHAIYRGEEDSHPFLAIARAARESTDPALGVDALRDQLFTLLSAGHASTAQALTWAIWHVYADFKILARLREELASVGTDPDRIVRLDYLDAVCREVLRLRPIGPVIGRKLARPLDLAGRMLPEGTVIGLSVPLAHSDLTAFPEPDMFRPERYLGDNQAAKSRSIPFGGGVRHCLGANLGLTEMKLALAILVEGYDVLLSDDKLPPKHKLIDAVAGPAGGVPLVMTAR</sequence>
<keyword evidence="3 4" id="KW-0349">Heme</keyword>
<dbReference type="EMBL" id="CP006745">
    <property type="protein sequence ID" value="AHC73880.1"/>
    <property type="molecule type" value="Genomic_DNA"/>
</dbReference>
<dbReference type="InterPro" id="IPR002401">
    <property type="entry name" value="Cyt_P450_E_grp-I"/>
</dbReference>
<dbReference type="GO" id="GO:0004497">
    <property type="term" value="F:monooxygenase activity"/>
    <property type="evidence" value="ECO:0007669"/>
    <property type="project" value="UniProtKB-KW"/>
</dbReference>
<dbReference type="PROSITE" id="PS00086">
    <property type="entry name" value="CYTOCHROME_P450"/>
    <property type="match status" value="1"/>
</dbReference>
<proteinExistence type="inferred from homology"/>
<keyword evidence="3 4" id="KW-0479">Metal-binding</keyword>
<dbReference type="Pfam" id="PF00067">
    <property type="entry name" value="p450"/>
    <property type="match status" value="1"/>
</dbReference>
<dbReference type="Gene3D" id="1.10.630.10">
    <property type="entry name" value="Cytochrome P450"/>
    <property type="match status" value="1"/>
</dbReference>
<evidence type="ECO:0000313" key="6">
    <source>
        <dbReference type="Proteomes" id="UP000018700"/>
    </source>
</evidence>
<reference evidence="5 6" key="1">
    <citation type="journal article" date="2013" name="PLoS ONE">
        <title>Bacterial endosymbiosis in a chordate host: long-term co-evolution and conservation of secondary metabolism.</title>
        <authorList>
            <person name="Kwan J.C."/>
            <person name="Schmidt E.W."/>
        </authorList>
    </citation>
    <scope>NUCLEOTIDE SEQUENCE [LARGE SCALE GENOMIC DNA]</scope>
    <source>
        <strain evidence="6">faulkneri L5</strain>
    </source>
</reference>
<dbReference type="InterPro" id="IPR001128">
    <property type="entry name" value="Cyt_P450"/>
</dbReference>
<dbReference type="KEGG" id="efk:P856_673"/>
<protein>
    <submittedName>
        <fullName evidence="5">PtzN</fullName>
    </submittedName>
</protein>
<dbReference type="InterPro" id="IPR017972">
    <property type="entry name" value="Cyt_P450_CS"/>
</dbReference>
<gene>
    <name evidence="5" type="ORF">P856_673</name>
</gene>
<dbReference type="AlphaFoldDB" id="V9TX23"/>
<dbReference type="eggNOG" id="COG2124">
    <property type="taxonomic scope" value="Bacteria"/>
</dbReference>
<dbReference type="SUPFAM" id="SSF48264">
    <property type="entry name" value="Cytochrome P450"/>
    <property type="match status" value="1"/>
</dbReference>
<dbReference type="PRINTS" id="PR00463">
    <property type="entry name" value="EP450I"/>
</dbReference>
<dbReference type="Proteomes" id="UP000018700">
    <property type="component" value="Chromosome"/>
</dbReference>
<dbReference type="InterPro" id="IPR050121">
    <property type="entry name" value="Cytochrome_P450_monoxygenase"/>
</dbReference>
<evidence type="ECO:0000256" key="2">
    <source>
        <dbReference type="ARBA" id="ARBA00010617"/>
    </source>
</evidence>
<dbReference type="PRINTS" id="PR00385">
    <property type="entry name" value="P450"/>
</dbReference>
<dbReference type="InterPro" id="IPR036396">
    <property type="entry name" value="Cyt_P450_sf"/>
</dbReference>
<dbReference type="GO" id="GO:0020037">
    <property type="term" value="F:heme binding"/>
    <property type="evidence" value="ECO:0007669"/>
    <property type="project" value="InterPro"/>
</dbReference>
<evidence type="ECO:0000256" key="3">
    <source>
        <dbReference type="PIRSR" id="PIRSR602401-1"/>
    </source>
</evidence>
<keyword evidence="6" id="KW-1185">Reference proteome</keyword>
<feature type="binding site" description="axial binding residue" evidence="3">
    <location>
        <position position="382"/>
    </location>
    <ligand>
        <name>heme</name>
        <dbReference type="ChEBI" id="CHEBI:30413"/>
    </ligand>
    <ligandPart>
        <name>Fe</name>
        <dbReference type="ChEBI" id="CHEBI:18248"/>
    </ligandPart>
</feature>
<dbReference type="GO" id="GO:0016705">
    <property type="term" value="F:oxidoreductase activity, acting on paired donors, with incorporation or reduction of molecular oxygen"/>
    <property type="evidence" value="ECO:0007669"/>
    <property type="project" value="InterPro"/>
</dbReference>
<dbReference type="GO" id="GO:0005506">
    <property type="term" value="F:iron ion binding"/>
    <property type="evidence" value="ECO:0007669"/>
    <property type="project" value="InterPro"/>
</dbReference>
<comment type="cofactor">
    <cofactor evidence="1 3">
        <name>heme</name>
        <dbReference type="ChEBI" id="CHEBI:30413"/>
    </cofactor>
</comment>
<dbReference type="PANTHER" id="PTHR24305:SF166">
    <property type="entry name" value="CYTOCHROME P450 12A4, MITOCHONDRIAL-RELATED"/>
    <property type="match status" value="1"/>
</dbReference>
<evidence type="ECO:0000256" key="4">
    <source>
        <dbReference type="RuleBase" id="RU000461"/>
    </source>
</evidence>
<accession>V9TX23</accession>
<keyword evidence="3 4" id="KW-0408">Iron</keyword>
<dbReference type="STRING" id="1401328.P856_673"/>
<dbReference type="PATRIC" id="fig|1401328.3.peg.677"/>
<dbReference type="RefSeq" id="WP_025300758.1">
    <property type="nucleotide sequence ID" value="NZ_CP006745.1"/>
</dbReference>
<keyword evidence="4" id="KW-0503">Monooxygenase</keyword>
<name>V9TX23_9PROT</name>
<dbReference type="PANTHER" id="PTHR24305">
    <property type="entry name" value="CYTOCHROME P450"/>
    <property type="match status" value="1"/>
</dbReference>
<organism evidence="5 6">
    <name type="scientific">Candidatus Endolissoclinum faulkneri L5</name>
    <dbReference type="NCBI Taxonomy" id="1401328"/>
    <lineage>
        <taxon>Bacteria</taxon>
        <taxon>Pseudomonadati</taxon>
        <taxon>Pseudomonadota</taxon>
        <taxon>Alphaproteobacteria</taxon>
        <taxon>Rhodospirillales</taxon>
        <taxon>Rhodospirillaceae</taxon>
        <taxon>Candidatus Endolissoclinum</taxon>
    </lineage>
</organism>
<evidence type="ECO:0000313" key="5">
    <source>
        <dbReference type="EMBL" id="AHC73880.1"/>
    </source>
</evidence>
<keyword evidence="4" id="KW-0560">Oxidoreductase</keyword>
<dbReference type="OrthoDB" id="9801155at2"/>
<dbReference type="HOGENOM" id="CLU_001570_5_1_5"/>
<evidence type="ECO:0000256" key="1">
    <source>
        <dbReference type="ARBA" id="ARBA00001971"/>
    </source>
</evidence>
<comment type="similarity">
    <text evidence="2 4">Belongs to the cytochrome P450 family.</text>
</comment>